<dbReference type="GO" id="GO:0003700">
    <property type="term" value="F:DNA-binding transcription factor activity"/>
    <property type="evidence" value="ECO:0007669"/>
    <property type="project" value="InterPro"/>
</dbReference>
<dbReference type="Proteomes" id="UP000823638">
    <property type="component" value="Unassembled WGS sequence"/>
</dbReference>
<gene>
    <name evidence="5" type="ORF">IAA81_01875</name>
</gene>
<evidence type="ECO:0000313" key="5">
    <source>
        <dbReference type="EMBL" id="MBO8456959.1"/>
    </source>
</evidence>
<dbReference type="Gene3D" id="1.10.1660.10">
    <property type="match status" value="1"/>
</dbReference>
<dbReference type="InterPro" id="IPR009061">
    <property type="entry name" value="DNA-bd_dom_put_sf"/>
</dbReference>
<feature type="transmembrane region" description="Helical" evidence="3">
    <location>
        <begin position="146"/>
        <end position="165"/>
    </location>
</feature>
<dbReference type="PANTHER" id="PTHR30204">
    <property type="entry name" value="REDOX-CYCLING DRUG-SENSING TRANSCRIPTIONAL ACTIVATOR SOXR"/>
    <property type="match status" value="1"/>
</dbReference>
<dbReference type="EMBL" id="JADIMM010000023">
    <property type="protein sequence ID" value="MBO8456959.1"/>
    <property type="molecule type" value="Genomic_DNA"/>
</dbReference>
<comment type="caution">
    <text evidence="5">The sequence shown here is derived from an EMBL/GenBank/DDBJ whole genome shotgun (WGS) entry which is preliminary data.</text>
</comment>
<evidence type="ECO:0000259" key="4">
    <source>
        <dbReference type="PROSITE" id="PS50937"/>
    </source>
</evidence>
<reference evidence="5" key="2">
    <citation type="journal article" date="2021" name="PeerJ">
        <title>Extensive microbial diversity within the chicken gut microbiome revealed by metagenomics and culture.</title>
        <authorList>
            <person name="Gilroy R."/>
            <person name="Ravi A."/>
            <person name="Getino M."/>
            <person name="Pursley I."/>
            <person name="Horton D.L."/>
            <person name="Alikhan N.F."/>
            <person name="Baker D."/>
            <person name="Gharbi K."/>
            <person name="Hall N."/>
            <person name="Watson M."/>
            <person name="Adriaenssens E.M."/>
            <person name="Foster-Nyarko E."/>
            <person name="Jarju S."/>
            <person name="Secka A."/>
            <person name="Antonio M."/>
            <person name="Oren A."/>
            <person name="Chaudhuri R.R."/>
            <person name="La Ragione R."/>
            <person name="Hildebrand F."/>
            <person name="Pallen M.J."/>
        </authorList>
    </citation>
    <scope>NUCLEOTIDE SEQUENCE</scope>
    <source>
        <strain evidence="5">10532</strain>
    </source>
</reference>
<dbReference type="SUPFAM" id="SSF46955">
    <property type="entry name" value="Putative DNA-binding domain"/>
    <property type="match status" value="1"/>
</dbReference>
<evidence type="ECO:0000256" key="1">
    <source>
        <dbReference type="ARBA" id="ARBA00023125"/>
    </source>
</evidence>
<keyword evidence="1" id="KW-0238">DNA-binding</keyword>
<protein>
    <submittedName>
        <fullName evidence="5">MerR family transcriptional regulator</fullName>
    </submittedName>
</protein>
<feature type="domain" description="HTH merR-type" evidence="4">
    <location>
        <begin position="7"/>
        <end position="76"/>
    </location>
</feature>
<dbReference type="InterPro" id="IPR047057">
    <property type="entry name" value="MerR_fam"/>
</dbReference>
<dbReference type="SMART" id="SM00422">
    <property type="entry name" value="HTH_MERR"/>
    <property type="match status" value="1"/>
</dbReference>
<name>A0A9D9HN05_9SPIR</name>
<keyword evidence="2" id="KW-0175">Coiled coil</keyword>
<feature type="coiled-coil region" evidence="2">
    <location>
        <begin position="84"/>
        <end position="121"/>
    </location>
</feature>
<evidence type="ECO:0000256" key="3">
    <source>
        <dbReference type="SAM" id="Phobius"/>
    </source>
</evidence>
<dbReference type="Pfam" id="PF13411">
    <property type="entry name" value="MerR_1"/>
    <property type="match status" value="1"/>
</dbReference>
<dbReference type="PRINTS" id="PR00040">
    <property type="entry name" value="HTHMERR"/>
</dbReference>
<sequence length="244" mass="28175">MCENSSLYSTGEIAKLCNLSVRALQFYDNKGLLSPSELSEGGRRLYTDKELTKLKLICFLKETGLSINAIKKILEDHHQNKLLHSFLNNKLKEIEEEQKILKNQKEKLISIKKNLKEYDKLDIESLETLKIIYDGKSGHRKLKIKIGLLGLCCDILEVIGILHWIKTGDWLAVLILLPAVLGIGAYMFLEYRKKTVFICSECEKIFTTGFKNTFFSFRSHKTKKLYCPNCKRKVWVIETINQNP</sequence>
<keyword evidence="3" id="KW-0472">Membrane</keyword>
<dbReference type="AlphaFoldDB" id="A0A9D9HN05"/>
<keyword evidence="3" id="KW-0812">Transmembrane</keyword>
<dbReference type="InterPro" id="IPR000551">
    <property type="entry name" value="MerR-type_HTH_dom"/>
</dbReference>
<accession>A0A9D9HN05</accession>
<reference evidence="5" key="1">
    <citation type="submission" date="2020-10" db="EMBL/GenBank/DDBJ databases">
        <authorList>
            <person name="Gilroy R."/>
        </authorList>
    </citation>
    <scope>NUCLEOTIDE SEQUENCE</scope>
    <source>
        <strain evidence="5">10532</strain>
    </source>
</reference>
<organism evidence="5 6">
    <name type="scientific">Candidatus Gallitreponema excrementavium</name>
    <dbReference type="NCBI Taxonomy" id="2840840"/>
    <lineage>
        <taxon>Bacteria</taxon>
        <taxon>Pseudomonadati</taxon>
        <taxon>Spirochaetota</taxon>
        <taxon>Spirochaetia</taxon>
        <taxon>Spirochaetales</taxon>
        <taxon>Candidatus Gallitreponema</taxon>
    </lineage>
</organism>
<proteinExistence type="predicted"/>
<dbReference type="PANTHER" id="PTHR30204:SF96">
    <property type="entry name" value="CHROMOSOME-ANCHORING PROTEIN RACA"/>
    <property type="match status" value="1"/>
</dbReference>
<dbReference type="GO" id="GO:0003677">
    <property type="term" value="F:DNA binding"/>
    <property type="evidence" value="ECO:0007669"/>
    <property type="project" value="UniProtKB-KW"/>
</dbReference>
<evidence type="ECO:0000313" key="6">
    <source>
        <dbReference type="Proteomes" id="UP000823638"/>
    </source>
</evidence>
<dbReference type="PROSITE" id="PS50937">
    <property type="entry name" value="HTH_MERR_2"/>
    <property type="match status" value="1"/>
</dbReference>
<keyword evidence="3" id="KW-1133">Transmembrane helix</keyword>
<feature type="transmembrane region" description="Helical" evidence="3">
    <location>
        <begin position="171"/>
        <end position="189"/>
    </location>
</feature>
<evidence type="ECO:0000256" key="2">
    <source>
        <dbReference type="SAM" id="Coils"/>
    </source>
</evidence>
<dbReference type="CDD" id="cd01106">
    <property type="entry name" value="HTH_TipAL-Mta"/>
    <property type="match status" value="1"/>
</dbReference>